<evidence type="ECO:0000313" key="3">
    <source>
        <dbReference type="Proteomes" id="UP000623958"/>
    </source>
</evidence>
<reference evidence="2" key="2">
    <citation type="submission" date="2020-09" db="EMBL/GenBank/DDBJ databases">
        <authorList>
            <person name="Sun Q."/>
            <person name="Ohkuma M."/>
        </authorList>
    </citation>
    <scope>NUCLEOTIDE SEQUENCE</scope>
    <source>
        <strain evidence="2">JCM 13306</strain>
    </source>
</reference>
<dbReference type="Proteomes" id="UP000623958">
    <property type="component" value="Unassembled WGS sequence"/>
</dbReference>
<dbReference type="EMBL" id="BNBA01000024">
    <property type="protein sequence ID" value="GHH57295.1"/>
    <property type="molecule type" value="Genomic_DNA"/>
</dbReference>
<keyword evidence="3" id="KW-1185">Reference proteome</keyword>
<feature type="region of interest" description="Disordered" evidence="1">
    <location>
        <begin position="35"/>
        <end position="100"/>
    </location>
</feature>
<feature type="compositionally biased region" description="Basic residues" evidence="1">
    <location>
        <begin position="57"/>
        <end position="66"/>
    </location>
</feature>
<comment type="caution">
    <text evidence="2">The sequence shown here is derived from an EMBL/GenBank/DDBJ whole genome shotgun (WGS) entry which is preliminary data.</text>
</comment>
<reference evidence="2" key="1">
    <citation type="journal article" date="2014" name="Int. J. Syst. Evol. Microbiol.">
        <title>Complete genome sequence of Corynebacterium casei LMG S-19264T (=DSM 44701T), isolated from a smear-ripened cheese.</title>
        <authorList>
            <consortium name="US DOE Joint Genome Institute (JGI-PGF)"/>
            <person name="Walter F."/>
            <person name="Albersmeier A."/>
            <person name="Kalinowski J."/>
            <person name="Ruckert C."/>
        </authorList>
    </citation>
    <scope>NUCLEOTIDE SEQUENCE</scope>
    <source>
        <strain evidence="2">JCM 13306</strain>
    </source>
</reference>
<dbReference type="AlphaFoldDB" id="A0A919F9J2"/>
<gene>
    <name evidence="2" type="ORF">GCM10009090_28300</name>
</gene>
<name>A0A919F9J2_9XANT</name>
<accession>A0A919F9J2</accession>
<evidence type="ECO:0000256" key="1">
    <source>
        <dbReference type="SAM" id="MobiDB-lite"/>
    </source>
</evidence>
<organism evidence="2 3">
    <name type="scientific">Xanthomonas boreopolis</name>
    <dbReference type="NCBI Taxonomy" id="86183"/>
    <lineage>
        <taxon>Bacteria</taxon>
        <taxon>Pseudomonadati</taxon>
        <taxon>Pseudomonadota</taxon>
        <taxon>Gammaproteobacteria</taxon>
        <taxon>Lysobacterales</taxon>
        <taxon>Lysobacteraceae</taxon>
        <taxon>Xanthomonas</taxon>
    </lineage>
</organism>
<proteinExistence type="predicted"/>
<sequence>MPVTEREVHSGLSLARPDGMLRVLLLLVILREMGSTSSRGGAPTSMAYECHCGAAPPKRRRRREKPRRGDVHGLAGKRRSTASPRRAGIRRAANAPDSAA</sequence>
<evidence type="ECO:0000313" key="2">
    <source>
        <dbReference type="EMBL" id="GHH57295.1"/>
    </source>
</evidence>
<protein>
    <submittedName>
        <fullName evidence="2">Uncharacterized protein</fullName>
    </submittedName>
</protein>